<reference evidence="2 3" key="1">
    <citation type="submission" date="2015-05" db="EMBL/GenBank/DDBJ databases">
        <title>Distinctive expansion of gene families associated with plant cell wall degradation and secondary metabolism in the genomes of grapevine trunk pathogens.</title>
        <authorList>
            <person name="Lawrence D.P."/>
            <person name="Travadon R."/>
            <person name="Rolshausen P.E."/>
            <person name="Baumgartner K."/>
        </authorList>
    </citation>
    <scope>NUCLEOTIDE SEQUENCE [LARGE SCALE GENOMIC DNA]</scope>
    <source>
        <strain evidence="2">DA912</strain>
    </source>
</reference>
<feature type="compositionally biased region" description="Polar residues" evidence="1">
    <location>
        <begin position="197"/>
        <end position="222"/>
    </location>
</feature>
<dbReference type="GO" id="GO:0008237">
    <property type="term" value="F:metallopeptidase activity"/>
    <property type="evidence" value="ECO:0007669"/>
    <property type="project" value="InterPro"/>
</dbReference>
<evidence type="ECO:0000313" key="3">
    <source>
        <dbReference type="Proteomes" id="UP000034680"/>
    </source>
</evidence>
<organism evidence="2 3">
    <name type="scientific">Diaporthe ampelina</name>
    <dbReference type="NCBI Taxonomy" id="1214573"/>
    <lineage>
        <taxon>Eukaryota</taxon>
        <taxon>Fungi</taxon>
        <taxon>Dikarya</taxon>
        <taxon>Ascomycota</taxon>
        <taxon>Pezizomycotina</taxon>
        <taxon>Sordariomycetes</taxon>
        <taxon>Sordariomycetidae</taxon>
        <taxon>Diaporthales</taxon>
        <taxon>Diaporthaceae</taxon>
        <taxon>Diaporthe</taxon>
    </lineage>
</organism>
<dbReference type="EMBL" id="LCUC01000479">
    <property type="protein sequence ID" value="KKY30448.1"/>
    <property type="molecule type" value="Genomic_DNA"/>
</dbReference>
<gene>
    <name evidence="2" type="ORF">UCDDA912_g09611</name>
</gene>
<dbReference type="Proteomes" id="UP000034680">
    <property type="component" value="Unassembled WGS sequence"/>
</dbReference>
<keyword evidence="3" id="KW-1185">Reference proteome</keyword>
<comment type="caution">
    <text evidence="2">The sequence shown here is derived from an EMBL/GenBank/DDBJ whole genome shotgun (WGS) entry which is preliminary data.</text>
</comment>
<dbReference type="SUPFAM" id="SSF55486">
    <property type="entry name" value="Metalloproteases ('zincins'), catalytic domain"/>
    <property type="match status" value="1"/>
</dbReference>
<evidence type="ECO:0000256" key="1">
    <source>
        <dbReference type="SAM" id="MobiDB-lite"/>
    </source>
</evidence>
<dbReference type="OrthoDB" id="406838at2759"/>
<feature type="region of interest" description="Disordered" evidence="1">
    <location>
        <begin position="317"/>
        <end position="347"/>
    </location>
</feature>
<accession>A0A0G2H5E0</accession>
<dbReference type="AlphaFoldDB" id="A0A0G2H5E0"/>
<name>A0A0G2H5E0_9PEZI</name>
<reference evidence="2 3" key="2">
    <citation type="submission" date="2015-05" db="EMBL/GenBank/DDBJ databases">
        <authorList>
            <person name="Morales-Cruz A."/>
            <person name="Amrine K.C."/>
            <person name="Cantu D."/>
        </authorList>
    </citation>
    <scope>NUCLEOTIDE SEQUENCE [LARGE SCALE GENOMIC DNA]</scope>
    <source>
        <strain evidence="2">DA912</strain>
    </source>
</reference>
<feature type="compositionally biased region" description="Polar residues" evidence="1">
    <location>
        <begin position="333"/>
        <end position="342"/>
    </location>
</feature>
<proteinExistence type="predicted"/>
<dbReference type="InterPro" id="IPR024079">
    <property type="entry name" value="MetalloPept_cat_dom_sf"/>
</dbReference>
<protein>
    <submittedName>
        <fullName evidence="2">Uncharacterized protein</fullName>
    </submittedName>
</protein>
<sequence length="554" mass="61072">MQRSTASLVHQQAQAMEKAPLKPFRRSVIGHPDSVPILELAHSTYPSTLVLKVHRREASDVGSESGHLLTSNYTISRDGISAITEQTRVTAVDDDGNVNGRLHVFRDPMLGCDKQSQGMHDYHPHEQLYCGLSSIASAVNFNGQVFTSSEVVNAPPSSNKAGTNSDPLAIQLKQRIGLGHHYHQLGISDETPGADAGNTQPNKDSTLKQVNTSWRRPGESTSNAGRVIQRVETLGVLQDATVGCRPRAERVTVPAINPLMHGTRSVPAYGPFIAAPDKLVVDTGILLTPTARDRDYRYQHADYCHGQEDLVAHLSTTTKDKSPPAEAHWKASLSPSNAARQTRINESDGVIHRLMPPERTIHFDVDTDSFSRAGVPETTTHRITRAAQEVAKDFERQNLGITFAYAPGPGPKVFSIRYDPGLAANILAQAFFPSDPREGWQVRVSRRATLPWYVEGCLDYIESILAHEFAHVLGFRHWNAGTDAGEMRASSMLWPNTVDGDRHTIMNTGVHSSKLRFSEEDFRVVRELYSFANGAVVRGLAIRDVDPYDGRYVL</sequence>
<feature type="region of interest" description="Disordered" evidence="1">
    <location>
        <begin position="186"/>
        <end position="222"/>
    </location>
</feature>
<evidence type="ECO:0000313" key="2">
    <source>
        <dbReference type="EMBL" id="KKY30448.1"/>
    </source>
</evidence>
<feature type="compositionally biased region" description="Basic and acidic residues" evidence="1">
    <location>
        <begin position="318"/>
        <end position="329"/>
    </location>
</feature>
<dbReference type="Gene3D" id="3.40.390.10">
    <property type="entry name" value="Collagenase (Catalytic Domain)"/>
    <property type="match status" value="1"/>
</dbReference>